<protein>
    <submittedName>
        <fullName evidence="2">Uncharacterized protein</fullName>
    </submittedName>
</protein>
<evidence type="ECO:0000313" key="2">
    <source>
        <dbReference type="EMBL" id="CAH0552515.1"/>
    </source>
</evidence>
<feature type="compositionally biased region" description="Basic residues" evidence="1">
    <location>
        <begin position="1"/>
        <end position="10"/>
    </location>
</feature>
<feature type="compositionally biased region" description="Acidic residues" evidence="1">
    <location>
        <begin position="423"/>
        <end position="437"/>
    </location>
</feature>
<evidence type="ECO:0000256" key="1">
    <source>
        <dbReference type="SAM" id="MobiDB-lite"/>
    </source>
</evidence>
<gene>
    <name evidence="2" type="ORF">MELIAE_LOCUS4726</name>
</gene>
<dbReference type="Proteomes" id="UP001154078">
    <property type="component" value="Chromosome 3"/>
</dbReference>
<organism evidence="2 3">
    <name type="scientific">Brassicogethes aeneus</name>
    <name type="common">Rape pollen beetle</name>
    <name type="synonym">Meligethes aeneus</name>
    <dbReference type="NCBI Taxonomy" id="1431903"/>
    <lineage>
        <taxon>Eukaryota</taxon>
        <taxon>Metazoa</taxon>
        <taxon>Ecdysozoa</taxon>
        <taxon>Arthropoda</taxon>
        <taxon>Hexapoda</taxon>
        <taxon>Insecta</taxon>
        <taxon>Pterygota</taxon>
        <taxon>Neoptera</taxon>
        <taxon>Endopterygota</taxon>
        <taxon>Coleoptera</taxon>
        <taxon>Polyphaga</taxon>
        <taxon>Cucujiformia</taxon>
        <taxon>Nitidulidae</taxon>
        <taxon>Meligethinae</taxon>
        <taxon>Brassicogethes</taxon>
    </lineage>
</organism>
<dbReference type="OrthoDB" id="7450257at2759"/>
<dbReference type="EMBL" id="OV121134">
    <property type="protein sequence ID" value="CAH0552515.1"/>
    <property type="molecule type" value="Genomic_DNA"/>
</dbReference>
<dbReference type="AlphaFoldDB" id="A0A9P0B072"/>
<name>A0A9P0B072_BRAAE</name>
<feature type="region of interest" description="Disordered" evidence="1">
    <location>
        <begin position="418"/>
        <end position="437"/>
    </location>
</feature>
<proteinExistence type="predicted"/>
<sequence>MIHQKSKGKRAEKATTATTKPEPGARTMSHAKFVTRKELVHILRSCGSNEINKQFHFLEAEIIKLTNCQEGQCKEVRKIISRFKAEYKSRWSKASRIKDRFESKNKDWLDVSIAFPKKNENRRGRPEVDFESSSERTKRLKTKELRNCTPVSVLTYATQMSLRSEGHVEASKVLQEITSTSPERASRYRDAYKKSLELQPQCMSGEDALAVLIGGKLSRHQYEIVRASAPDRFPSYNVVLAAKKLCYPKNVSITETLAIVPLQDLLNHTVQRLIQTIKNVFETHVQDAELDKLCMYTKWGFDGSSGHSSYKQAFHGPEASDSAVFITCMVPIRLVCNTKIIWQNPSPASTLYCRPLKIQFVKESTQVSIAEKSRVDDEIKNIQNSTTIVQDRSVQKIEQFPPAVINMFKAPNVQMVAKKDADNLEEDEDATSDDSDV</sequence>
<reference evidence="2" key="1">
    <citation type="submission" date="2021-12" db="EMBL/GenBank/DDBJ databases">
        <authorList>
            <person name="King R."/>
        </authorList>
    </citation>
    <scope>NUCLEOTIDE SEQUENCE</scope>
</reference>
<evidence type="ECO:0000313" key="3">
    <source>
        <dbReference type="Proteomes" id="UP001154078"/>
    </source>
</evidence>
<feature type="compositionally biased region" description="Low complexity" evidence="1">
    <location>
        <begin position="14"/>
        <end position="25"/>
    </location>
</feature>
<accession>A0A9P0B072</accession>
<keyword evidence="3" id="KW-1185">Reference proteome</keyword>
<feature type="region of interest" description="Disordered" evidence="1">
    <location>
        <begin position="1"/>
        <end position="26"/>
    </location>
</feature>